<gene>
    <name evidence="1" type="ORF">MNB_SM-5-587</name>
</gene>
<dbReference type="EMBL" id="FPHH01000093">
    <property type="protein sequence ID" value="SFV66579.1"/>
    <property type="molecule type" value="Genomic_DNA"/>
</dbReference>
<proteinExistence type="predicted"/>
<evidence type="ECO:0000313" key="1">
    <source>
        <dbReference type="EMBL" id="SFV66579.1"/>
    </source>
</evidence>
<protein>
    <submittedName>
        <fullName evidence="1">Uncharacterized protein</fullName>
    </submittedName>
</protein>
<name>A0A1W1CLD8_9ZZZZ</name>
<sequence length="155" mass="18211">MFSYALEEYTATKGEEKKYGRIDLYFSIDEIEYIIEAKHQWLHFNTKSKNFNSFKKDINYYLNQAINDCKNSMLNNEINNGLGLVFITPYWDSKLDKNQELSNFENELLKQNYDIIGTFTIDVDDVNNEFNLNSNQGNTCNAVYMIGKYLSKTEL</sequence>
<accession>A0A1W1CLD8</accession>
<dbReference type="AlphaFoldDB" id="A0A1W1CLD8"/>
<organism evidence="1">
    <name type="scientific">hydrothermal vent metagenome</name>
    <dbReference type="NCBI Taxonomy" id="652676"/>
    <lineage>
        <taxon>unclassified sequences</taxon>
        <taxon>metagenomes</taxon>
        <taxon>ecological metagenomes</taxon>
    </lineage>
</organism>
<reference evidence="1" key="1">
    <citation type="submission" date="2016-10" db="EMBL/GenBank/DDBJ databases">
        <authorList>
            <person name="de Groot N.N."/>
        </authorList>
    </citation>
    <scope>NUCLEOTIDE SEQUENCE</scope>
</reference>